<dbReference type="AlphaFoldDB" id="A0A514LE26"/>
<sequence length="193" mass="22287">MNEVGVELIDIHERVGQNLQRIRKRKGWTFDKIAEQTGVSKGMLYRIEKGETQPTITTVWRIATGLNVSFSSLIKQEAEVVTVAEQRQTPDLEEDNGRCHLFLIFPFDPETKFEVYTMILRPGANYHSLPHPEGVREYITVKSGEFAITLHEKTYTLDEKKHIQFSANVPHQYENRTDAETVLQLIMYYADEG</sequence>
<keyword evidence="3" id="KW-0804">Transcription</keyword>
<feature type="domain" description="HTH cro/C1-type" evidence="4">
    <location>
        <begin position="19"/>
        <end position="73"/>
    </location>
</feature>
<evidence type="ECO:0000256" key="1">
    <source>
        <dbReference type="ARBA" id="ARBA00023015"/>
    </source>
</evidence>
<reference evidence="6" key="1">
    <citation type="submission" date="2019-01" db="EMBL/GenBank/DDBJ databases">
        <title>Genomic analysis of Salicibibacter sp. NKC3-5.</title>
        <authorList>
            <person name="Oh Y.J."/>
        </authorList>
    </citation>
    <scope>NUCLEOTIDE SEQUENCE [LARGE SCALE GENOMIC DNA]</scope>
    <source>
        <strain evidence="6">NKC3-5</strain>
    </source>
</reference>
<keyword evidence="6" id="KW-1185">Reference proteome</keyword>
<dbReference type="InterPro" id="IPR010982">
    <property type="entry name" value="Lambda_DNA-bd_dom_sf"/>
</dbReference>
<dbReference type="InterPro" id="IPR001387">
    <property type="entry name" value="Cro/C1-type_HTH"/>
</dbReference>
<dbReference type="GO" id="GO:0003677">
    <property type="term" value="F:DNA binding"/>
    <property type="evidence" value="ECO:0007669"/>
    <property type="project" value="UniProtKB-KW"/>
</dbReference>
<dbReference type="Gene3D" id="1.10.260.40">
    <property type="entry name" value="lambda repressor-like DNA-binding domains"/>
    <property type="match status" value="1"/>
</dbReference>
<name>A0A514LE26_9BACI</name>
<dbReference type="SUPFAM" id="SSF51182">
    <property type="entry name" value="RmlC-like cupins"/>
    <property type="match status" value="1"/>
</dbReference>
<keyword evidence="1" id="KW-0805">Transcription regulation</keyword>
<dbReference type="SUPFAM" id="SSF47413">
    <property type="entry name" value="lambda repressor-like DNA-binding domains"/>
    <property type="match status" value="1"/>
</dbReference>
<keyword evidence="2" id="KW-0238">DNA-binding</keyword>
<dbReference type="PANTHER" id="PTHR46797:SF23">
    <property type="entry name" value="HTH-TYPE TRANSCRIPTIONAL REGULATOR SUTR"/>
    <property type="match status" value="1"/>
</dbReference>
<evidence type="ECO:0000256" key="2">
    <source>
        <dbReference type="ARBA" id="ARBA00023125"/>
    </source>
</evidence>
<organism evidence="5 6">
    <name type="scientific">Salicibibacter halophilus</name>
    <dbReference type="NCBI Taxonomy" id="2502791"/>
    <lineage>
        <taxon>Bacteria</taxon>
        <taxon>Bacillati</taxon>
        <taxon>Bacillota</taxon>
        <taxon>Bacilli</taxon>
        <taxon>Bacillales</taxon>
        <taxon>Bacillaceae</taxon>
        <taxon>Salicibibacter</taxon>
    </lineage>
</organism>
<dbReference type="Pfam" id="PF01381">
    <property type="entry name" value="HTH_3"/>
    <property type="match status" value="1"/>
</dbReference>
<dbReference type="PROSITE" id="PS50943">
    <property type="entry name" value="HTH_CROC1"/>
    <property type="match status" value="1"/>
</dbReference>
<protein>
    <submittedName>
        <fullName evidence="5">XRE family transcriptional regulator</fullName>
    </submittedName>
</protein>
<evidence type="ECO:0000313" key="6">
    <source>
        <dbReference type="Proteomes" id="UP000319756"/>
    </source>
</evidence>
<evidence type="ECO:0000256" key="3">
    <source>
        <dbReference type="ARBA" id="ARBA00023163"/>
    </source>
</evidence>
<dbReference type="Pfam" id="PF07883">
    <property type="entry name" value="Cupin_2"/>
    <property type="match status" value="1"/>
</dbReference>
<dbReference type="InterPro" id="IPR014710">
    <property type="entry name" value="RmlC-like_jellyroll"/>
</dbReference>
<dbReference type="InterPro" id="IPR013096">
    <property type="entry name" value="Cupin_2"/>
</dbReference>
<dbReference type="SMART" id="SM00530">
    <property type="entry name" value="HTH_XRE"/>
    <property type="match status" value="1"/>
</dbReference>
<dbReference type="InterPro" id="IPR050807">
    <property type="entry name" value="TransReg_Diox_bact_type"/>
</dbReference>
<dbReference type="PANTHER" id="PTHR46797">
    <property type="entry name" value="HTH-TYPE TRANSCRIPTIONAL REGULATOR"/>
    <property type="match status" value="1"/>
</dbReference>
<dbReference type="Gene3D" id="2.60.120.10">
    <property type="entry name" value="Jelly Rolls"/>
    <property type="match status" value="1"/>
</dbReference>
<dbReference type="CDD" id="cd02209">
    <property type="entry name" value="cupin_XRE_C"/>
    <property type="match status" value="1"/>
</dbReference>
<dbReference type="KEGG" id="sale:EPH95_02060"/>
<accession>A0A514LE26</accession>
<gene>
    <name evidence="5" type="ORF">EPH95_02060</name>
</gene>
<proteinExistence type="predicted"/>
<dbReference type="InterPro" id="IPR011051">
    <property type="entry name" value="RmlC_Cupin_sf"/>
</dbReference>
<dbReference type="EMBL" id="CP035485">
    <property type="protein sequence ID" value="QDI90106.1"/>
    <property type="molecule type" value="Genomic_DNA"/>
</dbReference>
<dbReference type="CDD" id="cd00093">
    <property type="entry name" value="HTH_XRE"/>
    <property type="match status" value="1"/>
</dbReference>
<evidence type="ECO:0000259" key="4">
    <source>
        <dbReference type="PROSITE" id="PS50943"/>
    </source>
</evidence>
<evidence type="ECO:0000313" key="5">
    <source>
        <dbReference type="EMBL" id="QDI90106.1"/>
    </source>
</evidence>
<dbReference type="GO" id="GO:0003700">
    <property type="term" value="F:DNA-binding transcription factor activity"/>
    <property type="evidence" value="ECO:0007669"/>
    <property type="project" value="TreeGrafter"/>
</dbReference>
<dbReference type="GO" id="GO:0005829">
    <property type="term" value="C:cytosol"/>
    <property type="evidence" value="ECO:0007669"/>
    <property type="project" value="TreeGrafter"/>
</dbReference>
<dbReference type="Proteomes" id="UP000319756">
    <property type="component" value="Chromosome"/>
</dbReference>